<name>A0A1E1MGY2_RHYSE</name>
<comment type="similarity">
    <text evidence="1">Belongs to the AB hydrolase superfamily. AB hydrolase 2 family.</text>
</comment>
<dbReference type="AlphaFoldDB" id="A0A1E1MGY2"/>
<dbReference type="InterPro" id="IPR003140">
    <property type="entry name" value="PLipase/COase/thioEstase"/>
</dbReference>
<organism evidence="3 4">
    <name type="scientific">Rhynchosporium secalis</name>
    <name type="common">Barley scald fungus</name>
    <dbReference type="NCBI Taxonomy" id="38038"/>
    <lineage>
        <taxon>Eukaryota</taxon>
        <taxon>Fungi</taxon>
        <taxon>Dikarya</taxon>
        <taxon>Ascomycota</taxon>
        <taxon>Pezizomycotina</taxon>
        <taxon>Leotiomycetes</taxon>
        <taxon>Helotiales</taxon>
        <taxon>Ploettnerulaceae</taxon>
        <taxon>Rhynchosporium</taxon>
    </lineage>
</organism>
<evidence type="ECO:0000313" key="4">
    <source>
        <dbReference type="Proteomes" id="UP000177625"/>
    </source>
</evidence>
<dbReference type="Gene3D" id="3.40.50.1820">
    <property type="entry name" value="alpha/beta hydrolase"/>
    <property type="match status" value="1"/>
</dbReference>
<gene>
    <name evidence="3" type="ORF">RSE6_09052</name>
</gene>
<proteinExistence type="inferred from homology"/>
<accession>A0A1E1MGY2</accession>
<sequence>MVDVTGRINGVSTYGTRVTNTKNAGDEGALLKIANVTWFNPDFEDKSMSQWFDMYSTEDPSENTDIQIDGLRESVSEILDLVRSEATLISSDRVFLGGISQGCATAIHALLFGGIRLGGFIGFSSWLPFEQEITTKIHESGGWSIDEYRLYYDHKILNSSAESTLITSNGEKTDVLKTPVFLSHSADDGVVSITNGERLSATLERLGMVVSWKRYEDGGHWIHEIQGVSDIVQYRSYTPAREINGKIESSVEVTTSQGLFSTPCINRG</sequence>
<dbReference type="Proteomes" id="UP000177625">
    <property type="component" value="Unassembled WGS sequence"/>
</dbReference>
<dbReference type="PANTHER" id="PTHR10655:SF63">
    <property type="entry name" value="PHOSPHOLIPASE_CARBOXYLESTERASE_THIOESTERASE DOMAIN-CONTAINING PROTEIN"/>
    <property type="match status" value="1"/>
</dbReference>
<dbReference type="GO" id="GO:0008474">
    <property type="term" value="F:palmitoyl-(protein) hydrolase activity"/>
    <property type="evidence" value="ECO:0007669"/>
    <property type="project" value="TreeGrafter"/>
</dbReference>
<protein>
    <recommendedName>
        <fullName evidence="2">Phospholipase/carboxylesterase/thioesterase domain-containing protein</fullName>
    </recommendedName>
</protein>
<dbReference type="Pfam" id="PF02230">
    <property type="entry name" value="Abhydrolase_2"/>
    <property type="match status" value="1"/>
</dbReference>
<dbReference type="GO" id="GO:0052689">
    <property type="term" value="F:carboxylic ester hydrolase activity"/>
    <property type="evidence" value="ECO:0007669"/>
    <property type="project" value="TreeGrafter"/>
</dbReference>
<evidence type="ECO:0000313" key="3">
    <source>
        <dbReference type="EMBL" id="CZT48368.1"/>
    </source>
</evidence>
<dbReference type="InterPro" id="IPR050565">
    <property type="entry name" value="LYPA1-2/EST-like"/>
</dbReference>
<dbReference type="PANTHER" id="PTHR10655">
    <property type="entry name" value="LYSOPHOSPHOLIPASE-RELATED"/>
    <property type="match status" value="1"/>
</dbReference>
<dbReference type="EMBL" id="FJVC01000331">
    <property type="protein sequence ID" value="CZT48368.1"/>
    <property type="molecule type" value="Genomic_DNA"/>
</dbReference>
<feature type="domain" description="Phospholipase/carboxylesterase/thioesterase" evidence="2">
    <location>
        <begin position="46"/>
        <end position="136"/>
    </location>
</feature>
<dbReference type="InterPro" id="IPR029058">
    <property type="entry name" value="AB_hydrolase_fold"/>
</dbReference>
<dbReference type="GO" id="GO:0005737">
    <property type="term" value="C:cytoplasm"/>
    <property type="evidence" value="ECO:0007669"/>
    <property type="project" value="TreeGrafter"/>
</dbReference>
<evidence type="ECO:0000256" key="1">
    <source>
        <dbReference type="ARBA" id="ARBA00006499"/>
    </source>
</evidence>
<reference evidence="4" key="1">
    <citation type="submission" date="2016-03" db="EMBL/GenBank/DDBJ databases">
        <authorList>
            <person name="Guldener U."/>
        </authorList>
    </citation>
    <scope>NUCLEOTIDE SEQUENCE [LARGE SCALE GENOMIC DNA]</scope>
</reference>
<dbReference type="SUPFAM" id="SSF53474">
    <property type="entry name" value="alpha/beta-Hydrolases"/>
    <property type="match status" value="1"/>
</dbReference>
<keyword evidence="4" id="KW-1185">Reference proteome</keyword>
<evidence type="ECO:0000259" key="2">
    <source>
        <dbReference type="Pfam" id="PF02230"/>
    </source>
</evidence>